<comment type="caution">
    <text evidence="2">The sequence shown here is derived from an EMBL/GenBank/DDBJ whole genome shotgun (WGS) entry which is preliminary data.</text>
</comment>
<dbReference type="AlphaFoldDB" id="A0A2G1MEH4"/>
<keyword evidence="3" id="KW-1185">Reference proteome</keyword>
<evidence type="ECO:0000259" key="1">
    <source>
        <dbReference type="Pfam" id="PF00144"/>
    </source>
</evidence>
<protein>
    <recommendedName>
        <fullName evidence="1">Beta-lactamase-related domain-containing protein</fullName>
    </recommendedName>
</protein>
<dbReference type="Proteomes" id="UP000221860">
    <property type="component" value="Unassembled WGS sequence"/>
</dbReference>
<dbReference type="InterPro" id="IPR001466">
    <property type="entry name" value="Beta-lactam-related"/>
</dbReference>
<reference evidence="2 3" key="1">
    <citation type="submission" date="2017-08" db="EMBL/GenBank/DDBJ databases">
        <title>Draft Genome Sequence of Loktanella cinnabarina Strain XM1, Isolated from Coastal Surface Water.</title>
        <authorList>
            <person name="Ma R."/>
            <person name="Wang J."/>
            <person name="Wang Q."/>
            <person name="Ma Z."/>
            <person name="Li J."/>
            <person name="Chen L."/>
        </authorList>
    </citation>
    <scope>NUCLEOTIDE SEQUENCE [LARGE SCALE GENOMIC DNA]</scope>
    <source>
        <strain evidence="2 3">XM1</strain>
    </source>
</reference>
<proteinExistence type="predicted"/>
<evidence type="ECO:0000313" key="3">
    <source>
        <dbReference type="Proteomes" id="UP000221860"/>
    </source>
</evidence>
<feature type="domain" description="Beta-lactamase-related" evidence="1">
    <location>
        <begin position="12"/>
        <end position="175"/>
    </location>
</feature>
<dbReference type="Pfam" id="PF00144">
    <property type="entry name" value="Beta-lactamase"/>
    <property type="match status" value="1"/>
</dbReference>
<evidence type="ECO:0000313" key="2">
    <source>
        <dbReference type="EMBL" id="PHP27097.1"/>
    </source>
</evidence>
<dbReference type="InterPro" id="IPR050789">
    <property type="entry name" value="Diverse_Enzym_Activities"/>
</dbReference>
<dbReference type="Gene3D" id="3.40.710.10">
    <property type="entry name" value="DD-peptidase/beta-lactamase superfamily"/>
    <property type="match status" value="1"/>
</dbReference>
<gene>
    <name evidence="2" type="ORF">CJ301_13280</name>
</gene>
<dbReference type="EMBL" id="NQWH01000021">
    <property type="protein sequence ID" value="PHP27097.1"/>
    <property type="molecule type" value="Genomic_DNA"/>
</dbReference>
<dbReference type="PANTHER" id="PTHR43283">
    <property type="entry name" value="BETA-LACTAMASE-RELATED"/>
    <property type="match status" value="1"/>
</dbReference>
<dbReference type="SUPFAM" id="SSF56601">
    <property type="entry name" value="beta-lactamase/transpeptidase-like"/>
    <property type="match status" value="1"/>
</dbReference>
<dbReference type="InterPro" id="IPR012338">
    <property type="entry name" value="Beta-lactam/transpept-like"/>
</dbReference>
<organism evidence="2 3">
    <name type="scientific">Limimaricola cinnabarinus</name>
    <dbReference type="NCBI Taxonomy" id="1125964"/>
    <lineage>
        <taxon>Bacteria</taxon>
        <taxon>Pseudomonadati</taxon>
        <taxon>Pseudomonadota</taxon>
        <taxon>Alphaproteobacteria</taxon>
        <taxon>Rhodobacterales</taxon>
        <taxon>Paracoccaceae</taxon>
        <taxon>Limimaricola</taxon>
    </lineage>
</organism>
<dbReference type="OrthoDB" id="9814204at2"/>
<sequence length="296" mass="32164">MQRLSQMHSLQVMRGDDVVFAEAPRGPGLDAFANIKSCSKSIVALLLGVAVDREEISGVTAKLEQVAPGIVPRDATSGVAGITMEDLVTLRAGLERTSGGNYGEWISAGNWLADAMTRPMVAEPGTRMLYSTGSTHILGAALAEATGQSLLAQARERLGGPFAMEIPRWTRDLEGYYLSGNEMALRPSDMLKLAVMMRDGGRFGGAQVIPRDWITASTEPRTRSPWSGLSYGYGGGFTFEVQLLYGNRWLHGEQLMGTCYAHLDLEERQKLARWREAKLPMKVRTAVRKSATVAAG</sequence>
<name>A0A2G1MEH4_9RHOB</name>
<accession>A0A2G1MEH4</accession>
<dbReference type="RefSeq" id="WP_099277876.1">
    <property type="nucleotide sequence ID" value="NZ_KZ304964.1"/>
</dbReference>
<dbReference type="PANTHER" id="PTHR43283:SF7">
    <property type="entry name" value="BETA-LACTAMASE-RELATED DOMAIN-CONTAINING PROTEIN"/>
    <property type="match status" value="1"/>
</dbReference>